<dbReference type="InterPro" id="IPR002686">
    <property type="entry name" value="Transposase_17"/>
</dbReference>
<evidence type="ECO:0000313" key="2">
    <source>
        <dbReference type="EMBL" id="MEO3692676.1"/>
    </source>
</evidence>
<gene>
    <name evidence="2" type="ORF">ABDJ85_14455</name>
</gene>
<evidence type="ECO:0000259" key="1">
    <source>
        <dbReference type="SMART" id="SM01321"/>
    </source>
</evidence>
<dbReference type="RefSeq" id="WP_347705494.1">
    <property type="nucleotide sequence ID" value="NZ_JBDPZD010000004.1"/>
</dbReference>
<dbReference type="Gene3D" id="3.30.70.1290">
    <property type="entry name" value="Transposase IS200-like"/>
    <property type="match status" value="1"/>
</dbReference>
<dbReference type="InterPro" id="IPR036515">
    <property type="entry name" value="Transposase_17_sf"/>
</dbReference>
<dbReference type="SMART" id="SM01321">
    <property type="entry name" value="Y1_Tnp"/>
    <property type="match status" value="1"/>
</dbReference>
<sequence length="284" mass="31374">MARPLRLEVAGAVYFVSSHCPEGSVAFRDGEDALALQGILAQAMRRFDAQVLAYSLLPTRYELLLFTRQANLSRLMRHVIGVYTQNHQRRHGAGGALFQGRFRAVLVDREAHLLDACRAVELAPRQAGLVKRVAAWPHSSLPAHLGQVPAPAWLDVDGLHGHLLGRPARTAQDHRRAATRYLELLERDPGFDPWTGRLRRQIFLGDAAFVERMRRAAAGAPPEPSARSVRTQWRAWCARYPDRAEALFAAHFEGGLSMTSLAGEAGLSVSRVSRIIAAQERLGG</sequence>
<dbReference type="EMBL" id="JBDPZD010000004">
    <property type="protein sequence ID" value="MEO3692676.1"/>
    <property type="molecule type" value="Genomic_DNA"/>
</dbReference>
<protein>
    <submittedName>
        <fullName evidence="2">Transposase</fullName>
    </submittedName>
</protein>
<name>A0ABV0G4K9_9BURK</name>
<evidence type="ECO:0000313" key="3">
    <source>
        <dbReference type="Proteomes" id="UP001495147"/>
    </source>
</evidence>
<dbReference type="PANTHER" id="PTHR34322">
    <property type="entry name" value="TRANSPOSASE, Y1_TNP DOMAIN-CONTAINING"/>
    <property type="match status" value="1"/>
</dbReference>
<organism evidence="2 3">
    <name type="scientific">Roseateles paludis</name>
    <dbReference type="NCBI Taxonomy" id="3145238"/>
    <lineage>
        <taxon>Bacteria</taxon>
        <taxon>Pseudomonadati</taxon>
        <taxon>Pseudomonadota</taxon>
        <taxon>Betaproteobacteria</taxon>
        <taxon>Burkholderiales</taxon>
        <taxon>Sphaerotilaceae</taxon>
        <taxon>Roseateles</taxon>
    </lineage>
</organism>
<reference evidence="2 3" key="1">
    <citation type="submission" date="2024-05" db="EMBL/GenBank/DDBJ databases">
        <title>Roseateles sp. DJS-2-20 16S ribosomal RNA gene Genome sequencing and assembly.</title>
        <authorList>
            <person name="Woo H."/>
        </authorList>
    </citation>
    <scope>NUCLEOTIDE SEQUENCE [LARGE SCALE GENOMIC DNA]</scope>
    <source>
        <strain evidence="2 3">DJS-2-20</strain>
    </source>
</reference>
<comment type="caution">
    <text evidence="2">The sequence shown here is derived from an EMBL/GenBank/DDBJ whole genome shotgun (WGS) entry which is preliminary data.</text>
</comment>
<dbReference type="PANTHER" id="PTHR34322:SF2">
    <property type="entry name" value="TRANSPOSASE IS200-LIKE DOMAIN-CONTAINING PROTEIN"/>
    <property type="match status" value="1"/>
</dbReference>
<accession>A0ABV0G4K9</accession>
<dbReference type="Proteomes" id="UP001495147">
    <property type="component" value="Unassembled WGS sequence"/>
</dbReference>
<dbReference type="SUPFAM" id="SSF143422">
    <property type="entry name" value="Transposase IS200-like"/>
    <property type="match status" value="1"/>
</dbReference>
<feature type="domain" description="Transposase IS200-like" evidence="1">
    <location>
        <begin position="9"/>
        <end position="123"/>
    </location>
</feature>
<proteinExistence type="predicted"/>
<keyword evidence="3" id="KW-1185">Reference proteome</keyword>